<accession>A0A1G7RAJ8</accession>
<dbReference type="OrthoDB" id="2691442at2"/>
<gene>
    <name evidence="2" type="ORF">SAMN04488542_12550</name>
</gene>
<feature type="transmembrane region" description="Helical" evidence="1">
    <location>
        <begin position="129"/>
        <end position="148"/>
    </location>
</feature>
<feature type="transmembrane region" description="Helical" evidence="1">
    <location>
        <begin position="98"/>
        <end position="117"/>
    </location>
</feature>
<dbReference type="AlphaFoldDB" id="A0A1G7RAJ8"/>
<dbReference type="STRING" id="670482.SAMN04488542_12550"/>
<keyword evidence="1" id="KW-1133">Transmembrane helix</keyword>
<keyword evidence="1" id="KW-0472">Membrane</keyword>
<name>A0A1G7RAJ8_9BACL</name>
<keyword evidence="1" id="KW-0812">Transmembrane</keyword>
<reference evidence="2 3" key="1">
    <citation type="submission" date="2016-10" db="EMBL/GenBank/DDBJ databases">
        <authorList>
            <person name="de Groot N.N."/>
        </authorList>
    </citation>
    <scope>NUCLEOTIDE SEQUENCE [LARGE SCALE GENOMIC DNA]</scope>
    <source>
        <strain evidence="2 3">DSM 28129</strain>
    </source>
</reference>
<dbReference type="InterPro" id="IPR024563">
    <property type="entry name" value="YqhR"/>
</dbReference>
<dbReference type="EMBL" id="FNBG01000025">
    <property type="protein sequence ID" value="SDG07665.1"/>
    <property type="molecule type" value="Genomic_DNA"/>
</dbReference>
<evidence type="ECO:0000256" key="1">
    <source>
        <dbReference type="SAM" id="Phobius"/>
    </source>
</evidence>
<protein>
    <submittedName>
        <fullName evidence="2">Conserved membrane protein YqhR</fullName>
    </submittedName>
</protein>
<proteinExistence type="predicted"/>
<sequence length="163" mass="19137">MNQQVYRRKHHTNIWLFALEVGFFAGLIWGAVKGLFYYMRFTTVLPGYLMEPFFKNTFLQSKAGYYVGWLFFIVFSIIATIIYTLLFRKAKGPLPGMVYGVVWWLIIFVLAQPMLQLTRPIGELTSNTVISEFCLYLLWGLFIGYTTAEEFTDERRREPETSH</sequence>
<feature type="transmembrane region" description="Helical" evidence="1">
    <location>
        <begin position="63"/>
        <end position="86"/>
    </location>
</feature>
<organism evidence="2 3">
    <name type="scientific">Fontibacillus panacisegetis</name>
    <dbReference type="NCBI Taxonomy" id="670482"/>
    <lineage>
        <taxon>Bacteria</taxon>
        <taxon>Bacillati</taxon>
        <taxon>Bacillota</taxon>
        <taxon>Bacilli</taxon>
        <taxon>Bacillales</taxon>
        <taxon>Paenibacillaceae</taxon>
        <taxon>Fontibacillus</taxon>
    </lineage>
</organism>
<keyword evidence="3" id="KW-1185">Reference proteome</keyword>
<dbReference type="Pfam" id="PF11085">
    <property type="entry name" value="YqhR"/>
    <property type="match status" value="1"/>
</dbReference>
<feature type="transmembrane region" description="Helical" evidence="1">
    <location>
        <begin position="12"/>
        <end position="32"/>
    </location>
</feature>
<evidence type="ECO:0000313" key="2">
    <source>
        <dbReference type="EMBL" id="SDG07665.1"/>
    </source>
</evidence>
<dbReference type="RefSeq" id="WP_091234074.1">
    <property type="nucleotide sequence ID" value="NZ_FNBG01000025.1"/>
</dbReference>
<dbReference type="Proteomes" id="UP000198972">
    <property type="component" value="Unassembled WGS sequence"/>
</dbReference>
<evidence type="ECO:0000313" key="3">
    <source>
        <dbReference type="Proteomes" id="UP000198972"/>
    </source>
</evidence>